<dbReference type="InterPro" id="IPR023198">
    <property type="entry name" value="PGP-like_dom2"/>
</dbReference>
<name>A0ABQ3VLE1_9CHLR</name>
<dbReference type="EMBL" id="BNJJ01000015">
    <property type="protein sequence ID" value="GHO87042.1"/>
    <property type="molecule type" value="Genomic_DNA"/>
</dbReference>
<dbReference type="InterPro" id="IPR036412">
    <property type="entry name" value="HAD-like_sf"/>
</dbReference>
<dbReference type="Pfam" id="PF00702">
    <property type="entry name" value="Hydrolase"/>
    <property type="match status" value="1"/>
</dbReference>
<evidence type="ECO:0000313" key="1">
    <source>
        <dbReference type="EMBL" id="GHO87042.1"/>
    </source>
</evidence>
<dbReference type="InterPro" id="IPR051806">
    <property type="entry name" value="HAD-like_SPP"/>
</dbReference>
<dbReference type="InterPro" id="IPR006439">
    <property type="entry name" value="HAD-SF_hydro_IA"/>
</dbReference>
<gene>
    <name evidence="1" type="primary">yfbT</name>
    <name evidence="1" type="ORF">KSZ_50480</name>
</gene>
<accession>A0ABQ3VLE1</accession>
<dbReference type="Gene3D" id="3.40.50.1000">
    <property type="entry name" value="HAD superfamily/HAD-like"/>
    <property type="match status" value="1"/>
</dbReference>
<keyword evidence="2" id="KW-1185">Reference proteome</keyword>
<dbReference type="Gene3D" id="1.10.150.240">
    <property type="entry name" value="Putative phosphatase, domain 2"/>
    <property type="match status" value="1"/>
</dbReference>
<organism evidence="1 2">
    <name type="scientific">Dictyobacter formicarum</name>
    <dbReference type="NCBI Taxonomy" id="2778368"/>
    <lineage>
        <taxon>Bacteria</taxon>
        <taxon>Bacillati</taxon>
        <taxon>Chloroflexota</taxon>
        <taxon>Ktedonobacteria</taxon>
        <taxon>Ktedonobacterales</taxon>
        <taxon>Dictyobacteraceae</taxon>
        <taxon>Dictyobacter</taxon>
    </lineage>
</organism>
<dbReference type="SFLD" id="SFLDG01129">
    <property type="entry name" value="C1.5:_HAD__Beta-PGM__Phosphata"/>
    <property type="match status" value="1"/>
</dbReference>
<dbReference type="PANTHER" id="PTHR43481:SF4">
    <property type="entry name" value="GLYCEROL-1-PHOSPHATE PHOSPHOHYDROLASE 1-RELATED"/>
    <property type="match status" value="1"/>
</dbReference>
<proteinExistence type="predicted"/>
<comment type="caution">
    <text evidence="1">The sequence shown here is derived from an EMBL/GenBank/DDBJ whole genome shotgun (WGS) entry which is preliminary data.</text>
</comment>
<evidence type="ECO:0000313" key="2">
    <source>
        <dbReference type="Proteomes" id="UP000635565"/>
    </source>
</evidence>
<dbReference type="NCBIfam" id="TIGR01549">
    <property type="entry name" value="HAD-SF-IA-v1"/>
    <property type="match status" value="1"/>
</dbReference>
<dbReference type="PANTHER" id="PTHR43481">
    <property type="entry name" value="FRUCTOSE-1-PHOSPHATE PHOSPHATASE"/>
    <property type="match status" value="1"/>
</dbReference>
<dbReference type="SFLD" id="SFLDS00003">
    <property type="entry name" value="Haloacid_Dehalogenase"/>
    <property type="match status" value="1"/>
</dbReference>
<protein>
    <submittedName>
        <fullName evidence="1">Sugar phosphatase</fullName>
    </submittedName>
</protein>
<dbReference type="NCBIfam" id="TIGR01509">
    <property type="entry name" value="HAD-SF-IA-v3"/>
    <property type="match status" value="1"/>
</dbReference>
<dbReference type="Proteomes" id="UP000635565">
    <property type="component" value="Unassembled WGS sequence"/>
</dbReference>
<reference evidence="1 2" key="1">
    <citation type="journal article" date="2021" name="Int. J. Syst. Evol. Microbiol.">
        <title>Reticulibacter mediterranei gen. nov., sp. nov., within the new family Reticulibacteraceae fam. nov., and Ktedonospora formicarum gen. nov., sp. nov., Ktedonobacter robiniae sp. nov., Dictyobacter formicarum sp. nov. and Dictyobacter arantiisoli sp. nov., belonging to the class Ktedonobacteria.</title>
        <authorList>
            <person name="Yabe S."/>
            <person name="Zheng Y."/>
            <person name="Wang C.M."/>
            <person name="Sakai Y."/>
            <person name="Abe K."/>
            <person name="Yokota A."/>
            <person name="Donadio S."/>
            <person name="Cavaletti L."/>
            <person name="Monciardini P."/>
        </authorList>
    </citation>
    <scope>NUCLEOTIDE SEQUENCE [LARGE SCALE GENOMIC DNA]</scope>
    <source>
        <strain evidence="1 2">SOSP1-9</strain>
    </source>
</reference>
<dbReference type="InterPro" id="IPR023214">
    <property type="entry name" value="HAD_sf"/>
</dbReference>
<dbReference type="SUPFAM" id="SSF56784">
    <property type="entry name" value="HAD-like"/>
    <property type="match status" value="1"/>
</dbReference>
<sequence length="228" mass="23820">MKQFTCEAVLFDLDGVLVDSTACIERHWKDWAQKHGLDLQEILAIAHGRRSIDTIRLIAPSLSAKREAHLLEQIEVQDTEGVITLPGAASLLATLALSHWAVVTSGSQALAAARLQAAGLPVPTVLIGAEDVVEGKPHPDGYLQAVQRLGLKPQHCLVIEDAPAGIAAACAAQIPVIAVATTHAPAQLQNADVCVPSLEVLCVSPTPVSGATRTASLTLTVTAEPSHG</sequence>
<dbReference type="RefSeq" id="WP_201364636.1">
    <property type="nucleotide sequence ID" value="NZ_BNJJ01000015.1"/>
</dbReference>